<evidence type="ECO:0000256" key="1">
    <source>
        <dbReference type="ARBA" id="ARBA00004906"/>
    </source>
</evidence>
<comment type="pathway">
    <text evidence="1">Protein modification; protein ubiquitination.</text>
</comment>
<evidence type="ECO:0000259" key="8">
    <source>
        <dbReference type="PROSITE" id="PS51873"/>
    </source>
</evidence>
<dbReference type="PROSITE" id="PS51873">
    <property type="entry name" value="TRIAD"/>
    <property type="match status" value="1"/>
</dbReference>
<dbReference type="OrthoDB" id="10009520at2759"/>
<evidence type="ECO:0000256" key="3">
    <source>
        <dbReference type="ARBA" id="ARBA00022723"/>
    </source>
</evidence>
<reference evidence="9 10" key="1">
    <citation type="submission" date="2018-04" db="EMBL/GenBank/DDBJ databases">
        <authorList>
            <person name="Zhang X."/>
            <person name="Yuan J."/>
            <person name="Li F."/>
            <person name="Xiang J."/>
        </authorList>
    </citation>
    <scope>NUCLEOTIDE SEQUENCE [LARGE SCALE GENOMIC DNA]</scope>
    <source>
        <tissue evidence="9">Muscle</tissue>
    </source>
</reference>
<dbReference type="InterPro" id="IPR002867">
    <property type="entry name" value="IBR_dom"/>
</dbReference>
<dbReference type="Gene3D" id="1.20.120.1750">
    <property type="match status" value="1"/>
</dbReference>
<evidence type="ECO:0000256" key="6">
    <source>
        <dbReference type="ARBA" id="ARBA00022786"/>
    </source>
</evidence>
<keyword evidence="4" id="KW-0677">Repeat</keyword>
<dbReference type="GO" id="GO:0008270">
    <property type="term" value="F:zinc ion binding"/>
    <property type="evidence" value="ECO:0007669"/>
    <property type="project" value="UniProtKB-KW"/>
</dbReference>
<reference evidence="9 10" key="2">
    <citation type="submission" date="2019-01" db="EMBL/GenBank/DDBJ databases">
        <title>The decoding of complex shrimp genome reveals the adaptation for benthos swimmer, frequently molting mechanism and breeding impact on genome.</title>
        <authorList>
            <person name="Sun Y."/>
            <person name="Gao Y."/>
            <person name="Yu Y."/>
        </authorList>
    </citation>
    <scope>NUCLEOTIDE SEQUENCE [LARGE SCALE GENOMIC DNA]</scope>
    <source>
        <tissue evidence="9">Muscle</tissue>
    </source>
</reference>
<dbReference type="GO" id="GO:0016740">
    <property type="term" value="F:transferase activity"/>
    <property type="evidence" value="ECO:0007669"/>
    <property type="project" value="UniProtKB-KW"/>
</dbReference>
<dbReference type="EMBL" id="QCYY01001055">
    <property type="protein sequence ID" value="ROT80867.1"/>
    <property type="molecule type" value="Genomic_DNA"/>
</dbReference>
<dbReference type="Pfam" id="PF01485">
    <property type="entry name" value="IBR"/>
    <property type="match status" value="1"/>
</dbReference>
<dbReference type="Proteomes" id="UP000283509">
    <property type="component" value="Unassembled WGS sequence"/>
</dbReference>
<organism evidence="9 10">
    <name type="scientific">Penaeus vannamei</name>
    <name type="common">Whiteleg shrimp</name>
    <name type="synonym">Litopenaeus vannamei</name>
    <dbReference type="NCBI Taxonomy" id="6689"/>
    <lineage>
        <taxon>Eukaryota</taxon>
        <taxon>Metazoa</taxon>
        <taxon>Ecdysozoa</taxon>
        <taxon>Arthropoda</taxon>
        <taxon>Crustacea</taxon>
        <taxon>Multicrustacea</taxon>
        <taxon>Malacostraca</taxon>
        <taxon>Eumalacostraca</taxon>
        <taxon>Eucarida</taxon>
        <taxon>Decapoda</taxon>
        <taxon>Dendrobranchiata</taxon>
        <taxon>Penaeoidea</taxon>
        <taxon>Penaeidae</taxon>
        <taxon>Penaeus</taxon>
    </lineage>
</organism>
<feature type="domain" description="RING-type" evidence="8">
    <location>
        <begin position="170"/>
        <end position="387"/>
    </location>
</feature>
<keyword evidence="2" id="KW-0808">Transferase</keyword>
<dbReference type="SUPFAM" id="SSF57850">
    <property type="entry name" value="RING/U-box"/>
    <property type="match status" value="3"/>
</dbReference>
<dbReference type="InterPro" id="IPR047546">
    <property type="entry name" value="Rcat_RBR_RNF216"/>
</dbReference>
<dbReference type="CDD" id="cd20339">
    <property type="entry name" value="BRcat_RBR_RNF216"/>
    <property type="match status" value="1"/>
</dbReference>
<comment type="caution">
    <text evidence="9">The sequence shown here is derived from an EMBL/GenBank/DDBJ whole genome shotgun (WGS) entry which is preliminary data.</text>
</comment>
<dbReference type="CDD" id="cd20353">
    <property type="entry name" value="Rcat_RBR_RNF216"/>
    <property type="match status" value="1"/>
</dbReference>
<dbReference type="InterPro" id="IPR044066">
    <property type="entry name" value="TRIAD_supradom"/>
</dbReference>
<protein>
    <submittedName>
        <fullName evidence="9">E3 ubiquitin-protein ligase</fullName>
    </submittedName>
</protein>
<evidence type="ECO:0000256" key="7">
    <source>
        <dbReference type="ARBA" id="ARBA00022833"/>
    </source>
</evidence>
<keyword evidence="6" id="KW-0833">Ubl conjugation pathway</keyword>
<keyword evidence="10" id="KW-1185">Reference proteome</keyword>
<dbReference type="STRING" id="6689.A0A3R7QJL0"/>
<dbReference type="AlphaFoldDB" id="A0A3R7QJL0"/>
<evidence type="ECO:0000256" key="5">
    <source>
        <dbReference type="ARBA" id="ARBA00022771"/>
    </source>
</evidence>
<dbReference type="Pfam" id="PF26200">
    <property type="entry name" value="Rcat_RNF216"/>
    <property type="match status" value="1"/>
</dbReference>
<dbReference type="PANTHER" id="PTHR22770:SF47">
    <property type="entry name" value="E3 UBIQUITIN-PROTEIN LIGASE RNF216"/>
    <property type="match status" value="1"/>
</dbReference>
<proteinExistence type="predicted"/>
<keyword evidence="7" id="KW-0862">Zinc</keyword>
<dbReference type="InterPro" id="IPR051628">
    <property type="entry name" value="LUBAC_E3_Ligases"/>
</dbReference>
<evidence type="ECO:0000313" key="9">
    <source>
        <dbReference type="EMBL" id="ROT80867.1"/>
    </source>
</evidence>
<accession>A0A3R7QJL0</accession>
<evidence type="ECO:0000313" key="10">
    <source>
        <dbReference type="Proteomes" id="UP000283509"/>
    </source>
</evidence>
<keyword evidence="3" id="KW-0479">Metal-binding</keyword>
<gene>
    <name evidence="9" type="ORF">C7M84_000381</name>
</gene>
<keyword evidence="5" id="KW-0863">Zinc-finger</keyword>
<dbReference type="InterPro" id="IPR047545">
    <property type="entry name" value="BRcat_RBR_RNF216"/>
</dbReference>
<evidence type="ECO:0000256" key="4">
    <source>
        <dbReference type="ARBA" id="ARBA00022737"/>
    </source>
</evidence>
<dbReference type="PANTHER" id="PTHR22770">
    <property type="entry name" value="UBIQUITIN CONJUGATING ENZYME 7 INTERACTING PROTEIN-RELATED"/>
    <property type="match status" value="1"/>
</dbReference>
<sequence>MAEQQEGNGEQWRREKVDIICSALQWLNREDVEEYVKDCKDENEVETLFSMLSEGLSNIEKQPNQAPNDDCDVSSPLPEEGATAVKTENVEEFVNVITGEEIGVVELQLIEMFPEVDPEYIKKRCTETQGDSDFLAALISELLDQQDGGGLETLQQILRGISLDEDQDSRTYECAICCSDNLSRDRMGTCQRSQHHLFCLECIGRYVGEEMGQGRVRFRCLNPDCGAEILEETLWMVTKNTVYASLLVKRQLEEVLKAKIEGLEACPFCDFMAVLDQGNTVFTCMKCKRNSCRLCKKPDHLPEECEDIREKTAARTHLENEMAEAMIRECSNCKKRFIKLDGCNKMTCLLGAMMCYICRQPVANYDHFNYDPAVDEDPSKCPLWKDSDTIHRSEISKAAEAVKRTMNPGENLPNDPTVGIL</sequence>
<dbReference type="CDD" id="cd14279">
    <property type="entry name" value="CUE"/>
    <property type="match status" value="1"/>
</dbReference>
<name>A0A3R7QJL0_PENVA</name>
<evidence type="ECO:0000256" key="2">
    <source>
        <dbReference type="ARBA" id="ARBA00022679"/>
    </source>
</evidence>